<keyword evidence="7" id="KW-1185">Reference proteome</keyword>
<dbReference type="InterPro" id="IPR050641">
    <property type="entry name" value="RIFMO-like"/>
</dbReference>
<keyword evidence="3" id="KW-0274">FAD</keyword>
<dbReference type="EMBL" id="MU155352">
    <property type="protein sequence ID" value="KAF9474986.1"/>
    <property type="molecule type" value="Genomic_DNA"/>
</dbReference>
<dbReference type="InterPro" id="IPR002938">
    <property type="entry name" value="FAD-bd"/>
</dbReference>
<comment type="caution">
    <text evidence="6">The sequence shown here is derived from an EMBL/GenBank/DDBJ whole genome shotgun (WGS) entry which is preliminary data.</text>
</comment>
<dbReference type="SUPFAM" id="SSF51905">
    <property type="entry name" value="FAD/NAD(P)-binding domain"/>
    <property type="match status" value="1"/>
</dbReference>
<reference evidence="6" key="1">
    <citation type="submission" date="2020-11" db="EMBL/GenBank/DDBJ databases">
        <authorList>
            <consortium name="DOE Joint Genome Institute"/>
            <person name="Ahrendt S."/>
            <person name="Riley R."/>
            <person name="Andreopoulos W."/>
            <person name="Labutti K."/>
            <person name="Pangilinan J."/>
            <person name="Ruiz-Duenas F.J."/>
            <person name="Barrasa J.M."/>
            <person name="Sanchez-Garcia M."/>
            <person name="Camarero S."/>
            <person name="Miyauchi S."/>
            <person name="Serrano A."/>
            <person name="Linde D."/>
            <person name="Babiker R."/>
            <person name="Drula E."/>
            <person name="Ayuso-Fernandez I."/>
            <person name="Pacheco R."/>
            <person name="Padilla G."/>
            <person name="Ferreira P."/>
            <person name="Barriuso J."/>
            <person name="Kellner H."/>
            <person name="Castanera R."/>
            <person name="Alfaro M."/>
            <person name="Ramirez L."/>
            <person name="Pisabarro A.G."/>
            <person name="Kuo A."/>
            <person name="Tritt A."/>
            <person name="Lipzen A."/>
            <person name="He G."/>
            <person name="Yan M."/>
            <person name="Ng V."/>
            <person name="Cullen D."/>
            <person name="Martin F."/>
            <person name="Rosso M.-N."/>
            <person name="Henrissat B."/>
            <person name="Hibbett D."/>
            <person name="Martinez A.T."/>
            <person name="Grigoriev I.V."/>
        </authorList>
    </citation>
    <scope>NUCLEOTIDE SEQUENCE</scope>
    <source>
        <strain evidence="6">CIRM-BRFM 674</strain>
    </source>
</reference>
<evidence type="ECO:0000313" key="6">
    <source>
        <dbReference type="EMBL" id="KAF9474986.1"/>
    </source>
</evidence>
<organism evidence="6 7">
    <name type="scientific">Pholiota conissans</name>
    <dbReference type="NCBI Taxonomy" id="109636"/>
    <lineage>
        <taxon>Eukaryota</taxon>
        <taxon>Fungi</taxon>
        <taxon>Dikarya</taxon>
        <taxon>Basidiomycota</taxon>
        <taxon>Agaricomycotina</taxon>
        <taxon>Agaricomycetes</taxon>
        <taxon>Agaricomycetidae</taxon>
        <taxon>Agaricales</taxon>
        <taxon>Agaricineae</taxon>
        <taxon>Strophariaceae</taxon>
        <taxon>Pholiota</taxon>
    </lineage>
</organism>
<dbReference type="Gene3D" id="3.30.70.2450">
    <property type="match status" value="1"/>
</dbReference>
<dbReference type="PANTHER" id="PTHR43004:SF19">
    <property type="entry name" value="BINDING MONOOXYGENASE, PUTATIVE (JCVI)-RELATED"/>
    <property type="match status" value="1"/>
</dbReference>
<dbReference type="AlphaFoldDB" id="A0A9P5YTR6"/>
<sequence>MSTSQSPKVLIVGAGPSGLILALVLRRNGIPVRVIEKTTEHRKGQRGAGIMPRSLEVFRFLGLLPQVSSSMIDVPLIRMYKMPEGVEIVNEIAMAPHLEPTPSVPNINLQLLGQDHMDKIFRAELEKSGCEVELGVELQHLEQSDDHVKVSLLKHSLDGSTESIKEEVSYEWVVGADGAKGAVRREMGLKLLGETTPHNFVTGDFKLEGLEDDRWHMWGDMATAIVSIRPTEIPGVFNFLLGGLQLEETSAICANHETVINTIKAHIGKHADTVTFGEMLYLSPGRINVRMAETFHKGRTFLVGDAGHVHSPTGGQGMNTGVQDGFNLGWKLALVLKGHASPSILDTFNEERIPVVAQMLQITEKLLDKTALNEDSGWDRSGHLNQLGVNYRWSSIVLDEERELKGAEFAKITTYDADPKFGVYAGDRAPDAPGLVRIGGAETRLFELFDPTRHTVLVFSNQLDVSLLSGLDKYSGDLVQAFVVMEGGKGAPEGTQVDGKSVEVLEDKDGHAYATYMRVDATRGIYIIRPDGVVGARVGSLDGVERYFSGIFLQN</sequence>
<dbReference type="GO" id="GO:0016709">
    <property type="term" value="F:oxidoreductase activity, acting on paired donors, with incorporation or reduction of molecular oxygen, NAD(P)H as one donor, and incorporation of one atom of oxygen"/>
    <property type="evidence" value="ECO:0007669"/>
    <property type="project" value="UniProtKB-ARBA"/>
</dbReference>
<evidence type="ECO:0000256" key="1">
    <source>
        <dbReference type="ARBA" id="ARBA00001974"/>
    </source>
</evidence>
<keyword evidence="2" id="KW-0285">Flavoprotein</keyword>
<dbReference type="OrthoDB" id="2690153at2759"/>
<name>A0A9P5YTR6_9AGAR</name>
<dbReference type="Gene3D" id="3.50.50.60">
    <property type="entry name" value="FAD/NAD(P)-binding domain"/>
    <property type="match status" value="1"/>
</dbReference>
<accession>A0A9P5YTR6</accession>
<protein>
    <recommendedName>
        <fullName evidence="5">FAD-binding domain-containing protein</fullName>
    </recommendedName>
</protein>
<feature type="domain" description="FAD-binding" evidence="5">
    <location>
        <begin position="8"/>
        <end position="361"/>
    </location>
</feature>
<evidence type="ECO:0000256" key="2">
    <source>
        <dbReference type="ARBA" id="ARBA00022630"/>
    </source>
</evidence>
<dbReference type="Gene3D" id="3.40.30.120">
    <property type="match status" value="1"/>
</dbReference>
<dbReference type="Pfam" id="PF01494">
    <property type="entry name" value="FAD_binding_3"/>
    <property type="match status" value="1"/>
</dbReference>
<keyword evidence="4" id="KW-0560">Oxidoreductase</keyword>
<dbReference type="GO" id="GO:0071949">
    <property type="term" value="F:FAD binding"/>
    <property type="evidence" value="ECO:0007669"/>
    <property type="project" value="InterPro"/>
</dbReference>
<evidence type="ECO:0000313" key="7">
    <source>
        <dbReference type="Proteomes" id="UP000807469"/>
    </source>
</evidence>
<dbReference type="InterPro" id="IPR036188">
    <property type="entry name" value="FAD/NAD-bd_sf"/>
</dbReference>
<evidence type="ECO:0000256" key="4">
    <source>
        <dbReference type="ARBA" id="ARBA00023002"/>
    </source>
</evidence>
<gene>
    <name evidence="6" type="ORF">BDN70DRAFT_884267</name>
</gene>
<dbReference type="PRINTS" id="PR00420">
    <property type="entry name" value="RNGMNOXGNASE"/>
</dbReference>
<dbReference type="PANTHER" id="PTHR43004">
    <property type="entry name" value="TRK SYSTEM POTASSIUM UPTAKE PROTEIN"/>
    <property type="match status" value="1"/>
</dbReference>
<evidence type="ECO:0000256" key="3">
    <source>
        <dbReference type="ARBA" id="ARBA00022827"/>
    </source>
</evidence>
<proteinExistence type="predicted"/>
<evidence type="ECO:0000259" key="5">
    <source>
        <dbReference type="Pfam" id="PF01494"/>
    </source>
</evidence>
<dbReference type="Proteomes" id="UP000807469">
    <property type="component" value="Unassembled WGS sequence"/>
</dbReference>
<comment type="cofactor">
    <cofactor evidence="1">
        <name>FAD</name>
        <dbReference type="ChEBI" id="CHEBI:57692"/>
    </cofactor>
</comment>